<reference evidence="1" key="1">
    <citation type="journal article" date="2014" name="Front. Microbiol.">
        <title>High frequency of phylogenetically diverse reductive dehalogenase-homologous genes in deep subseafloor sedimentary metagenomes.</title>
        <authorList>
            <person name="Kawai M."/>
            <person name="Futagami T."/>
            <person name="Toyoda A."/>
            <person name="Takaki Y."/>
            <person name="Nishi S."/>
            <person name="Hori S."/>
            <person name="Arai W."/>
            <person name="Tsubouchi T."/>
            <person name="Morono Y."/>
            <person name="Uchiyama I."/>
            <person name="Ito T."/>
            <person name="Fujiyama A."/>
            <person name="Inagaki F."/>
            <person name="Takami H."/>
        </authorList>
    </citation>
    <scope>NUCLEOTIDE SEQUENCE</scope>
    <source>
        <strain evidence="1">Expedition CK06-06</strain>
    </source>
</reference>
<dbReference type="EMBL" id="BARV01021544">
    <property type="protein sequence ID" value="GAI24872.1"/>
    <property type="molecule type" value="Genomic_DNA"/>
</dbReference>
<organism evidence="1">
    <name type="scientific">marine sediment metagenome</name>
    <dbReference type="NCBI Taxonomy" id="412755"/>
    <lineage>
        <taxon>unclassified sequences</taxon>
        <taxon>metagenomes</taxon>
        <taxon>ecological metagenomes</taxon>
    </lineage>
</organism>
<dbReference type="AlphaFoldDB" id="X1LZS0"/>
<proteinExistence type="predicted"/>
<gene>
    <name evidence="1" type="ORF">S06H3_35673</name>
</gene>
<name>X1LZS0_9ZZZZ</name>
<protein>
    <submittedName>
        <fullName evidence="1">Uncharacterized protein</fullName>
    </submittedName>
</protein>
<accession>X1LZS0</accession>
<feature type="non-terminal residue" evidence="1">
    <location>
        <position position="1"/>
    </location>
</feature>
<evidence type="ECO:0000313" key="1">
    <source>
        <dbReference type="EMBL" id="GAI24872.1"/>
    </source>
</evidence>
<comment type="caution">
    <text evidence="1">The sequence shown here is derived from an EMBL/GenBank/DDBJ whole genome shotgun (WGS) entry which is preliminary data.</text>
</comment>
<sequence>DIDSLWTTHNNSSELKYTITSDDLKSAGETMTIFIYIQSKKLEE</sequence>